<gene>
    <name evidence="1" type="ORF">RCZ01_02840</name>
</gene>
<protein>
    <recommendedName>
        <fullName evidence="3">DUF4265 domain-containing protein</fullName>
    </recommendedName>
</protein>
<name>A0A5M4B6V0_9FLAO</name>
<keyword evidence="2" id="KW-1185">Reference proteome</keyword>
<dbReference type="EMBL" id="BLBC01000005">
    <property type="protein sequence ID" value="GET44982.1"/>
    <property type="molecule type" value="Genomic_DNA"/>
</dbReference>
<dbReference type="RefSeq" id="WP_155283684.1">
    <property type="nucleotide sequence ID" value="NZ_BLBC01000005.1"/>
</dbReference>
<evidence type="ECO:0008006" key="3">
    <source>
        <dbReference type="Google" id="ProtNLM"/>
    </source>
</evidence>
<sequence length="156" mass="18135">MEKKLEKILVRYYSNLLEKVVVETLWAEAVNEQQRWYKIDNIPFYGADFSLGDIVLAEYDENEEFITYRKVINRSGNSTIQVVLIDEKANKETIRGEFSKLGAESEGVNQIYFVMNIPSEASYQPILKKLNQLEKEGIIEFAEAYLSDKHIDNIKD</sequence>
<proteinExistence type="predicted"/>
<comment type="caution">
    <text evidence="1">The sequence shown here is derived from an EMBL/GenBank/DDBJ whole genome shotgun (WGS) entry which is preliminary data.</text>
</comment>
<organism evidence="1 2">
    <name type="scientific">Capnocytophaga felis</name>
    <dbReference type="NCBI Taxonomy" id="2267611"/>
    <lineage>
        <taxon>Bacteria</taxon>
        <taxon>Pseudomonadati</taxon>
        <taxon>Bacteroidota</taxon>
        <taxon>Flavobacteriia</taxon>
        <taxon>Flavobacteriales</taxon>
        <taxon>Flavobacteriaceae</taxon>
        <taxon>Capnocytophaga</taxon>
    </lineage>
</organism>
<dbReference type="Proteomes" id="UP000398217">
    <property type="component" value="Unassembled WGS sequence"/>
</dbReference>
<accession>A0A5M4B6V0</accession>
<evidence type="ECO:0000313" key="2">
    <source>
        <dbReference type="Proteomes" id="UP000398217"/>
    </source>
</evidence>
<dbReference type="InterPro" id="IPR025361">
    <property type="entry name" value="DUF4265"/>
</dbReference>
<dbReference type="AlphaFoldDB" id="A0A5M4B6V0"/>
<reference evidence="2" key="1">
    <citation type="journal article" date="2020" name="Int. J. Syst. Evol. Microbiol.">
        <title>Capnocytophaga felis sp. nov. isolated from the feline oral cavity.</title>
        <authorList>
            <person name="Suzuki M."/>
            <person name="Umeda K."/>
            <person name="Kimura M."/>
            <person name="Imaoka K."/>
            <person name="Morikawa S."/>
            <person name="Maeda K."/>
        </authorList>
    </citation>
    <scope>NUCLEOTIDE SEQUENCE [LARGE SCALE GENOMIC DNA]</scope>
    <source>
        <strain evidence="2">KC07070</strain>
    </source>
</reference>
<dbReference type="OrthoDB" id="1030945at2"/>
<evidence type="ECO:0000313" key="1">
    <source>
        <dbReference type="EMBL" id="GET44982.1"/>
    </source>
</evidence>
<dbReference type="Pfam" id="PF14085">
    <property type="entry name" value="DUF4265"/>
    <property type="match status" value="1"/>
</dbReference>